<sequence>MHRSRSVMDEEIAVIIEQYRDHAESRLPGLGRQWQSIAATPEASLNQLLEQLHGYPDPTGNAAAPIAVSLLQVWRYASNLRPPTVVQAPDDVQVLFSGDLNPIQPPPSNALWLKPGECVPDHARDGGTALILPHRVVPFRANQVVIRTHHGEHRLLRHAGGSVRLISPGPTVARVRQAVDPFPQFKPRGGKPESDDRIAVVMEQYRDHTEAYLPDLDRTWHTTDITPDGALESLMQLIQQQHPAIPSPTAPIAVSLVTVHPNATTVHPATVERAPRGAMVLFLGRLLPGEAVPPEAQRLRPGDPIPDHAPPGQVFLVPPMTEGLDDEGRCPPDAVVLHTQPGEHYRVLHHAGPVISMMPARLVRMEPSLWGQARHIEVPVN</sequence>
<evidence type="ECO:0000313" key="1">
    <source>
        <dbReference type="EMBL" id="PSR22691.1"/>
    </source>
</evidence>
<proteinExistence type="predicted"/>
<organism evidence="1 2">
    <name type="scientific">Sulfobacillus acidophilus</name>
    <dbReference type="NCBI Taxonomy" id="53633"/>
    <lineage>
        <taxon>Bacteria</taxon>
        <taxon>Bacillati</taxon>
        <taxon>Bacillota</taxon>
        <taxon>Clostridia</taxon>
        <taxon>Eubacteriales</taxon>
        <taxon>Clostridiales Family XVII. Incertae Sedis</taxon>
        <taxon>Sulfobacillus</taxon>
    </lineage>
</organism>
<evidence type="ECO:0000313" key="2">
    <source>
        <dbReference type="Proteomes" id="UP000241848"/>
    </source>
</evidence>
<dbReference type="EMBL" id="PXYV01000013">
    <property type="protein sequence ID" value="PSR22691.1"/>
    <property type="molecule type" value="Genomic_DNA"/>
</dbReference>
<name>A0A2T2WKC1_9FIRM</name>
<gene>
    <name evidence="1" type="ORF">C7B45_05710</name>
</gene>
<dbReference type="AlphaFoldDB" id="A0A2T2WKC1"/>
<protein>
    <submittedName>
        <fullName evidence="1">Uncharacterized protein</fullName>
    </submittedName>
</protein>
<accession>A0A2T2WKC1</accession>
<reference evidence="1 2" key="1">
    <citation type="journal article" date="2014" name="BMC Genomics">
        <title>Comparison of environmental and isolate Sulfobacillus genomes reveals diverse carbon, sulfur, nitrogen, and hydrogen metabolisms.</title>
        <authorList>
            <person name="Justice N.B."/>
            <person name="Norman A."/>
            <person name="Brown C.T."/>
            <person name="Singh A."/>
            <person name="Thomas B.C."/>
            <person name="Banfield J.F."/>
        </authorList>
    </citation>
    <scope>NUCLEOTIDE SEQUENCE [LARGE SCALE GENOMIC DNA]</scope>
    <source>
        <strain evidence="1">AMDSBA3</strain>
    </source>
</reference>
<dbReference type="Proteomes" id="UP000241848">
    <property type="component" value="Unassembled WGS sequence"/>
</dbReference>
<comment type="caution">
    <text evidence="1">The sequence shown here is derived from an EMBL/GenBank/DDBJ whole genome shotgun (WGS) entry which is preliminary data.</text>
</comment>